<reference evidence="1 2" key="1">
    <citation type="journal article" date="2015" name="Genome Biol. Evol.">
        <title>Comparative Genomics of a Bacterivorous Green Alga Reveals Evolutionary Causalities and Consequences of Phago-Mixotrophic Mode of Nutrition.</title>
        <authorList>
            <person name="Burns J.A."/>
            <person name="Paasch A."/>
            <person name="Narechania A."/>
            <person name="Kim E."/>
        </authorList>
    </citation>
    <scope>NUCLEOTIDE SEQUENCE [LARGE SCALE GENOMIC DNA]</scope>
    <source>
        <strain evidence="1 2">PLY_AMNH</strain>
    </source>
</reference>
<evidence type="ECO:0000313" key="1">
    <source>
        <dbReference type="EMBL" id="KAK3262317.1"/>
    </source>
</evidence>
<dbReference type="AlphaFoldDB" id="A0AAE0FMD4"/>
<evidence type="ECO:0000313" key="2">
    <source>
        <dbReference type="Proteomes" id="UP001190700"/>
    </source>
</evidence>
<protein>
    <recommendedName>
        <fullName evidence="3">PLAC8 family protein</fullName>
    </recommendedName>
</protein>
<comment type="caution">
    <text evidence="1">The sequence shown here is derived from an EMBL/GenBank/DDBJ whole genome shotgun (WGS) entry which is preliminary data.</text>
</comment>
<sequence>MFEGDPLMIQDTEDDNEGSQQKNLSLFFGAMQESCVGPERCLFCGSRSNHGWPFSIFGCFGYQSPDTSSCVWCPGLIPKSCCTAPCVVGAVHTADVGERPLLHWYLYKICLGFGREGFGVCMLACLLNACSPLPISPAFCCYVLHQRKQIARKYGMSNDGWCSAEVLKGCCVPCALLQVQSATRAAILPLVASAVALILRESVVAICL</sequence>
<gene>
    <name evidence="1" type="ORF">CYMTET_28821</name>
</gene>
<keyword evidence="2" id="KW-1185">Reference proteome</keyword>
<evidence type="ECO:0008006" key="3">
    <source>
        <dbReference type="Google" id="ProtNLM"/>
    </source>
</evidence>
<proteinExistence type="predicted"/>
<accession>A0AAE0FMD4</accession>
<dbReference type="EMBL" id="LGRX02016307">
    <property type="protein sequence ID" value="KAK3262317.1"/>
    <property type="molecule type" value="Genomic_DNA"/>
</dbReference>
<dbReference type="Proteomes" id="UP001190700">
    <property type="component" value="Unassembled WGS sequence"/>
</dbReference>
<organism evidence="1 2">
    <name type="scientific">Cymbomonas tetramitiformis</name>
    <dbReference type="NCBI Taxonomy" id="36881"/>
    <lineage>
        <taxon>Eukaryota</taxon>
        <taxon>Viridiplantae</taxon>
        <taxon>Chlorophyta</taxon>
        <taxon>Pyramimonadophyceae</taxon>
        <taxon>Pyramimonadales</taxon>
        <taxon>Pyramimonadaceae</taxon>
        <taxon>Cymbomonas</taxon>
    </lineage>
</organism>
<name>A0AAE0FMD4_9CHLO</name>